<dbReference type="Proteomes" id="UP000192257">
    <property type="component" value="Unassembled WGS sequence"/>
</dbReference>
<dbReference type="InterPro" id="IPR036964">
    <property type="entry name" value="RASGEF_cat_dom_sf"/>
</dbReference>
<comment type="caution">
    <text evidence="4">The sequence shown here is derived from an EMBL/GenBank/DDBJ whole genome shotgun (WGS) entry which is preliminary data.</text>
</comment>
<dbReference type="VEuPathDB" id="TriTrypDB:TM35_000054170"/>
<keyword evidence="5" id="KW-1185">Reference proteome</keyword>
<evidence type="ECO:0000256" key="2">
    <source>
        <dbReference type="PROSITE-ProRule" id="PRU00168"/>
    </source>
</evidence>
<dbReference type="GO" id="GO:0005085">
    <property type="term" value="F:guanyl-nucleotide exchange factor activity"/>
    <property type="evidence" value="ECO:0007669"/>
    <property type="project" value="UniProtKB-KW"/>
</dbReference>
<organism evidence="4 5">
    <name type="scientific">Trypanosoma theileri</name>
    <dbReference type="NCBI Taxonomy" id="67003"/>
    <lineage>
        <taxon>Eukaryota</taxon>
        <taxon>Discoba</taxon>
        <taxon>Euglenozoa</taxon>
        <taxon>Kinetoplastea</taxon>
        <taxon>Metakinetoplastina</taxon>
        <taxon>Trypanosomatida</taxon>
        <taxon>Trypanosomatidae</taxon>
        <taxon>Trypanosoma</taxon>
    </lineage>
</organism>
<dbReference type="RefSeq" id="XP_028885887.1">
    <property type="nucleotide sequence ID" value="XM_029023072.1"/>
</dbReference>
<keyword evidence="1 2" id="KW-0344">Guanine-nucleotide releasing factor</keyword>
<evidence type="ECO:0000256" key="1">
    <source>
        <dbReference type="ARBA" id="ARBA00022658"/>
    </source>
</evidence>
<evidence type="ECO:0000259" key="3">
    <source>
        <dbReference type="PROSITE" id="PS50009"/>
    </source>
</evidence>
<dbReference type="SUPFAM" id="SSF48366">
    <property type="entry name" value="Ras GEF"/>
    <property type="match status" value="1"/>
</dbReference>
<sequence>MKDNDRTALHARVPHVLPGVRNVDKTPTSLLIQYSPREIAAQITILTSHVHHYLTGPELIGQRWNTEEAVFIPNFIQYRDFFSQVNNWVSYAIVSEGDLERRSLNLAAMIFVCDELHKMRNWDMLVAVYGGLRDPSVERLHHTWSSLPRDVIEVSTKLQNLLNPDAGYKTLKDIMREGKRPQFPCIAVFIEDLVELESEKNSQQGFVNFGRCLQQYQLLQYLLLGRDMRVSHLVRNDYLMGSFSFWDPVDSSVLMELSNRIEGN</sequence>
<accession>A0A1X0P4R3</accession>
<dbReference type="OrthoDB" id="10254377at2759"/>
<dbReference type="InterPro" id="IPR023578">
    <property type="entry name" value="Ras_GEF_dom_sf"/>
</dbReference>
<evidence type="ECO:0000313" key="4">
    <source>
        <dbReference type="EMBL" id="ORC91821.1"/>
    </source>
</evidence>
<reference evidence="4 5" key="1">
    <citation type="submission" date="2017-03" db="EMBL/GenBank/DDBJ databases">
        <title>An alternative strategy for trypanosome survival in the mammalian bloodstream revealed through genome and transcriptome analysis of the ubiquitous bovine parasite Trypanosoma (Megatrypanum) theileri.</title>
        <authorList>
            <person name="Kelly S."/>
            <person name="Ivens A."/>
            <person name="Mott A."/>
            <person name="O'Neill E."/>
            <person name="Emms D."/>
            <person name="Macleod O."/>
            <person name="Voorheis P."/>
            <person name="Matthews J."/>
            <person name="Matthews K."/>
            <person name="Carrington M."/>
        </authorList>
    </citation>
    <scope>NUCLEOTIDE SEQUENCE [LARGE SCALE GENOMIC DNA]</scope>
    <source>
        <strain evidence="4">Edinburgh</strain>
    </source>
</reference>
<dbReference type="PANTHER" id="PTHR23113">
    <property type="entry name" value="GUANINE NUCLEOTIDE EXCHANGE FACTOR"/>
    <property type="match status" value="1"/>
</dbReference>
<dbReference type="PANTHER" id="PTHR23113:SF99">
    <property type="entry name" value="RASGEF DOMAIN-CONTAINING PROTEIN"/>
    <property type="match status" value="1"/>
</dbReference>
<name>A0A1X0P4R3_9TRYP</name>
<dbReference type="GeneID" id="39982852"/>
<dbReference type="GO" id="GO:0007264">
    <property type="term" value="P:small GTPase-mediated signal transduction"/>
    <property type="evidence" value="ECO:0007669"/>
    <property type="project" value="InterPro"/>
</dbReference>
<proteinExistence type="predicted"/>
<dbReference type="PROSITE" id="PS50009">
    <property type="entry name" value="RASGEF_CAT"/>
    <property type="match status" value="1"/>
</dbReference>
<dbReference type="SMART" id="SM00147">
    <property type="entry name" value="RasGEF"/>
    <property type="match status" value="1"/>
</dbReference>
<dbReference type="InterPro" id="IPR008937">
    <property type="entry name" value="Ras-like_GEF"/>
</dbReference>
<dbReference type="EMBL" id="NBCO01000005">
    <property type="protein sequence ID" value="ORC91821.1"/>
    <property type="molecule type" value="Genomic_DNA"/>
</dbReference>
<dbReference type="STRING" id="67003.A0A1X0P4R3"/>
<feature type="domain" description="Ras-GEF" evidence="3">
    <location>
        <begin position="35"/>
        <end position="264"/>
    </location>
</feature>
<dbReference type="AlphaFoldDB" id="A0A1X0P4R3"/>
<dbReference type="Gene3D" id="1.10.840.10">
    <property type="entry name" value="Ras guanine-nucleotide exchange factors catalytic domain"/>
    <property type="match status" value="1"/>
</dbReference>
<dbReference type="Pfam" id="PF00617">
    <property type="entry name" value="RasGEF"/>
    <property type="match status" value="1"/>
</dbReference>
<protein>
    <submittedName>
        <fullName evidence="4">Guanine nucleotide releasing protein</fullName>
    </submittedName>
</protein>
<evidence type="ECO:0000313" key="5">
    <source>
        <dbReference type="Proteomes" id="UP000192257"/>
    </source>
</evidence>
<gene>
    <name evidence="4" type="ORF">TM35_000054170</name>
</gene>
<dbReference type="InterPro" id="IPR001895">
    <property type="entry name" value="RASGEF_cat_dom"/>
</dbReference>